<feature type="non-terminal residue" evidence="10">
    <location>
        <position position="1"/>
    </location>
</feature>
<dbReference type="InterPro" id="IPR027640">
    <property type="entry name" value="Kinesin-like_fam"/>
</dbReference>
<dbReference type="Pfam" id="PF00225">
    <property type="entry name" value="Kinesin"/>
    <property type="match status" value="1"/>
</dbReference>
<dbReference type="GeneID" id="20220741"/>
<evidence type="ECO:0000256" key="7">
    <source>
        <dbReference type="RuleBase" id="RU000394"/>
    </source>
</evidence>
<evidence type="ECO:0000256" key="3">
    <source>
        <dbReference type="ARBA" id="ARBA00022840"/>
    </source>
</evidence>
<dbReference type="AlphaFoldDB" id="F0YE27"/>
<dbReference type="InterPro" id="IPR001752">
    <property type="entry name" value="Kinesin_motor_dom"/>
</dbReference>
<evidence type="ECO:0000313" key="11">
    <source>
        <dbReference type="Proteomes" id="UP000002729"/>
    </source>
</evidence>
<evidence type="ECO:0000313" key="10">
    <source>
        <dbReference type="EMBL" id="EGB06486.1"/>
    </source>
</evidence>
<dbReference type="InParanoid" id="F0YE27"/>
<dbReference type="SMART" id="SM00129">
    <property type="entry name" value="KISc"/>
    <property type="match status" value="1"/>
</dbReference>
<dbReference type="PROSITE" id="PS00411">
    <property type="entry name" value="KINESIN_MOTOR_1"/>
    <property type="match status" value="1"/>
</dbReference>
<dbReference type="RefSeq" id="XP_009038641.1">
    <property type="nucleotide sequence ID" value="XM_009040393.1"/>
</dbReference>
<comment type="similarity">
    <text evidence="6 7">Belongs to the TRAFAC class myosin-kinesin ATPase superfamily. Kinesin family.</text>
</comment>
<dbReference type="EMBL" id="GL833134">
    <property type="protein sequence ID" value="EGB06486.1"/>
    <property type="molecule type" value="Genomic_DNA"/>
</dbReference>
<dbReference type="PANTHER" id="PTHR47968:SF36">
    <property type="entry name" value="KINESIN HEAVY CHAIN ISOFORM X1"/>
    <property type="match status" value="1"/>
</dbReference>
<dbReference type="Proteomes" id="UP000002729">
    <property type="component" value="Unassembled WGS sequence"/>
</dbReference>
<evidence type="ECO:0000256" key="5">
    <source>
        <dbReference type="ARBA" id="ARBA00023175"/>
    </source>
</evidence>
<protein>
    <recommendedName>
        <fullName evidence="7">Kinesin-like protein</fullName>
    </recommendedName>
</protein>
<proteinExistence type="inferred from homology"/>
<keyword evidence="4" id="KW-0175">Coiled coil</keyword>
<evidence type="ECO:0000256" key="6">
    <source>
        <dbReference type="PROSITE-ProRule" id="PRU00283"/>
    </source>
</evidence>
<dbReference type="SUPFAM" id="SSF52540">
    <property type="entry name" value="P-loop containing nucleoside triphosphate hydrolases"/>
    <property type="match status" value="1"/>
</dbReference>
<feature type="region of interest" description="Disordered" evidence="8">
    <location>
        <begin position="239"/>
        <end position="258"/>
    </location>
</feature>
<evidence type="ECO:0000256" key="4">
    <source>
        <dbReference type="ARBA" id="ARBA00023054"/>
    </source>
</evidence>
<evidence type="ECO:0000256" key="8">
    <source>
        <dbReference type="SAM" id="MobiDB-lite"/>
    </source>
</evidence>
<dbReference type="PROSITE" id="PS50067">
    <property type="entry name" value="KINESIN_MOTOR_2"/>
    <property type="match status" value="1"/>
</dbReference>
<reference evidence="10 11" key="1">
    <citation type="journal article" date="2011" name="Proc. Natl. Acad. Sci. U.S.A.">
        <title>Niche of harmful alga Aureococcus anophagefferens revealed through ecogenomics.</title>
        <authorList>
            <person name="Gobler C.J."/>
            <person name="Berry D.L."/>
            <person name="Dyhrman S.T."/>
            <person name="Wilhelm S.W."/>
            <person name="Salamov A."/>
            <person name="Lobanov A.V."/>
            <person name="Zhang Y."/>
            <person name="Collier J.L."/>
            <person name="Wurch L.L."/>
            <person name="Kustka A.B."/>
            <person name="Dill B.D."/>
            <person name="Shah M."/>
            <person name="VerBerkmoes N.C."/>
            <person name="Kuo A."/>
            <person name="Terry A."/>
            <person name="Pangilinan J."/>
            <person name="Lindquist E.A."/>
            <person name="Lucas S."/>
            <person name="Paulsen I.T."/>
            <person name="Hattenrath-Lehmann T.K."/>
            <person name="Talmage S.C."/>
            <person name="Walker E.A."/>
            <person name="Koch F."/>
            <person name="Burson A.M."/>
            <person name="Marcoval M.A."/>
            <person name="Tang Y.Z."/>
            <person name="Lecleir G.R."/>
            <person name="Coyne K.J."/>
            <person name="Berg G.M."/>
            <person name="Bertrand E.M."/>
            <person name="Saito M.A."/>
            <person name="Gladyshev V.N."/>
            <person name="Grigoriev I.V."/>
        </authorList>
    </citation>
    <scope>NUCLEOTIDE SEQUENCE [LARGE SCALE GENOMIC DNA]</scope>
    <source>
        <strain evidence="11">CCMP 1984</strain>
    </source>
</reference>
<dbReference type="GO" id="GO:0005524">
    <property type="term" value="F:ATP binding"/>
    <property type="evidence" value="ECO:0007669"/>
    <property type="project" value="UniProtKB-UniRule"/>
</dbReference>
<dbReference type="PANTHER" id="PTHR47968">
    <property type="entry name" value="CENTROMERE PROTEIN E"/>
    <property type="match status" value="1"/>
</dbReference>
<organism evidence="11">
    <name type="scientific">Aureococcus anophagefferens</name>
    <name type="common">Harmful bloom alga</name>
    <dbReference type="NCBI Taxonomy" id="44056"/>
    <lineage>
        <taxon>Eukaryota</taxon>
        <taxon>Sar</taxon>
        <taxon>Stramenopiles</taxon>
        <taxon>Ochrophyta</taxon>
        <taxon>Pelagophyceae</taxon>
        <taxon>Pelagomonadales</taxon>
        <taxon>Pelagomonadaceae</taxon>
        <taxon>Aureococcus</taxon>
    </lineage>
</organism>
<keyword evidence="11" id="KW-1185">Reference proteome</keyword>
<keyword evidence="5 6" id="KW-0505">Motor protein</keyword>
<dbReference type="GO" id="GO:0005874">
    <property type="term" value="C:microtubule"/>
    <property type="evidence" value="ECO:0007669"/>
    <property type="project" value="UniProtKB-KW"/>
</dbReference>
<dbReference type="InterPro" id="IPR027417">
    <property type="entry name" value="P-loop_NTPase"/>
</dbReference>
<evidence type="ECO:0000256" key="1">
    <source>
        <dbReference type="ARBA" id="ARBA00022701"/>
    </source>
</evidence>
<dbReference type="GO" id="GO:0007018">
    <property type="term" value="P:microtubule-based movement"/>
    <property type="evidence" value="ECO:0007669"/>
    <property type="project" value="InterPro"/>
</dbReference>
<dbReference type="InterPro" id="IPR019821">
    <property type="entry name" value="Kinesin_motor_CS"/>
</dbReference>
<keyword evidence="1 7" id="KW-0493">Microtubule</keyword>
<accession>F0YE27</accession>
<dbReference type="KEGG" id="aaf:AURANDRAFT_2953"/>
<feature type="non-terminal residue" evidence="10">
    <location>
        <position position="313"/>
    </location>
</feature>
<dbReference type="InterPro" id="IPR036961">
    <property type="entry name" value="Kinesin_motor_dom_sf"/>
</dbReference>
<feature type="domain" description="Kinesin motor" evidence="9">
    <location>
        <begin position="1"/>
        <end position="304"/>
    </location>
</feature>
<dbReference type="GO" id="GO:0003777">
    <property type="term" value="F:microtubule motor activity"/>
    <property type="evidence" value="ECO:0007669"/>
    <property type="project" value="InterPro"/>
</dbReference>
<evidence type="ECO:0000256" key="2">
    <source>
        <dbReference type="ARBA" id="ARBA00022741"/>
    </source>
</evidence>
<name>F0YE27_AURAN</name>
<dbReference type="PRINTS" id="PR00380">
    <property type="entry name" value="KINESINHEAVY"/>
</dbReference>
<dbReference type="OMA" id="ECCITAK"/>
<evidence type="ECO:0000259" key="9">
    <source>
        <dbReference type="PROSITE" id="PS50067"/>
    </source>
</evidence>
<keyword evidence="3 6" id="KW-0067">ATP-binding</keyword>
<feature type="binding site" evidence="6">
    <location>
        <begin position="44"/>
        <end position="51"/>
    </location>
    <ligand>
        <name>ATP</name>
        <dbReference type="ChEBI" id="CHEBI:30616"/>
    </ligand>
</feature>
<gene>
    <name evidence="10" type="ORF">AURANDRAFT_2953</name>
</gene>
<sequence>EKKKSFTVDGVLGPRSRQDDVYEHVRPLALSVVDGYNATVFAYGHTGSGKTHTMTGTAREPGVTPRAVRDVFGAIERAARRESAVFLVHVSYVELYNNVFRNLLEDRHDHAPSQGKIEIRESRDSGIFLGGPPNLKVPVKSERDVRDLVAFGDRQRQYASTNCNEHSSRSHCVLTLHVESRWTESNRHSCRLGKLNLVDLAGSERVAVSGAEGETLVEAQNINLSLALLGDVLAALSRNATRPKSQSPRPPEPVPYRNSKLTHLLKDSLGGNSKTLMITNLRAHRDYYRQSLVSLMYASRARKITNATRVNVD</sequence>
<dbReference type="eggNOG" id="KOG4280">
    <property type="taxonomic scope" value="Eukaryota"/>
</dbReference>
<dbReference type="OrthoDB" id="3176171at2759"/>
<dbReference type="Gene3D" id="3.40.850.10">
    <property type="entry name" value="Kinesin motor domain"/>
    <property type="match status" value="1"/>
</dbReference>
<keyword evidence="2 6" id="KW-0547">Nucleotide-binding</keyword>
<dbReference type="GO" id="GO:0008017">
    <property type="term" value="F:microtubule binding"/>
    <property type="evidence" value="ECO:0007669"/>
    <property type="project" value="InterPro"/>
</dbReference>